<organism evidence="7 8">
    <name type="scientific">Ectobacillus funiculus</name>
    <dbReference type="NCBI Taxonomy" id="137993"/>
    <lineage>
        <taxon>Bacteria</taxon>
        <taxon>Bacillati</taxon>
        <taxon>Bacillota</taxon>
        <taxon>Bacilli</taxon>
        <taxon>Bacillales</taxon>
        <taxon>Bacillaceae</taxon>
        <taxon>Ectobacillus</taxon>
    </lineage>
</organism>
<dbReference type="InterPro" id="IPR051013">
    <property type="entry name" value="MBL_superfamily_lactonases"/>
</dbReference>
<feature type="domain" description="Metallo-beta-lactamase" evidence="6">
    <location>
        <begin position="45"/>
        <end position="120"/>
    </location>
</feature>
<protein>
    <submittedName>
        <fullName evidence="7">MBL fold metallo-hydrolase</fullName>
    </submittedName>
</protein>
<evidence type="ECO:0000256" key="1">
    <source>
        <dbReference type="ARBA" id="ARBA00001947"/>
    </source>
</evidence>
<keyword evidence="4" id="KW-0378">Hydrolase</keyword>
<dbReference type="RefSeq" id="WP_379951589.1">
    <property type="nucleotide sequence ID" value="NZ_JBHMAF010000193.1"/>
</dbReference>
<dbReference type="Pfam" id="PF00753">
    <property type="entry name" value="Lactamase_B"/>
    <property type="match status" value="1"/>
</dbReference>
<dbReference type="Proteomes" id="UP001589609">
    <property type="component" value="Unassembled WGS sequence"/>
</dbReference>
<dbReference type="CDD" id="cd07730">
    <property type="entry name" value="metallo-hydrolase-like_MBL-fold"/>
    <property type="match status" value="1"/>
</dbReference>
<comment type="caution">
    <text evidence="7">The sequence shown here is derived from an EMBL/GenBank/DDBJ whole genome shotgun (WGS) entry which is preliminary data.</text>
</comment>
<evidence type="ECO:0000256" key="4">
    <source>
        <dbReference type="ARBA" id="ARBA00022801"/>
    </source>
</evidence>
<gene>
    <name evidence="7" type="ORF">ACFFMS_24500</name>
</gene>
<dbReference type="PANTHER" id="PTHR42978:SF2">
    <property type="entry name" value="102 KBASES UNSTABLE REGION: FROM 1 TO 119443"/>
    <property type="match status" value="1"/>
</dbReference>
<accession>A0ABV5WL88</accession>
<comment type="cofactor">
    <cofactor evidence="1">
        <name>Zn(2+)</name>
        <dbReference type="ChEBI" id="CHEBI:29105"/>
    </cofactor>
</comment>
<keyword evidence="5" id="KW-0862">Zinc</keyword>
<dbReference type="SUPFAM" id="SSF56281">
    <property type="entry name" value="Metallo-hydrolase/oxidoreductase"/>
    <property type="match status" value="1"/>
</dbReference>
<dbReference type="Gene3D" id="3.60.15.10">
    <property type="entry name" value="Ribonuclease Z/Hydroxyacylglutathione hydrolase-like"/>
    <property type="match status" value="1"/>
</dbReference>
<proteinExistence type="inferred from homology"/>
<dbReference type="EMBL" id="JBHMAF010000193">
    <property type="protein sequence ID" value="MFB9761412.1"/>
    <property type="molecule type" value="Genomic_DNA"/>
</dbReference>
<evidence type="ECO:0000259" key="6">
    <source>
        <dbReference type="Pfam" id="PF00753"/>
    </source>
</evidence>
<dbReference type="InterPro" id="IPR036866">
    <property type="entry name" value="RibonucZ/Hydroxyglut_hydro"/>
</dbReference>
<name>A0ABV5WL88_9BACI</name>
<reference evidence="7 8" key="1">
    <citation type="submission" date="2024-09" db="EMBL/GenBank/DDBJ databases">
        <authorList>
            <person name="Sun Q."/>
            <person name="Mori K."/>
        </authorList>
    </citation>
    <scope>NUCLEOTIDE SEQUENCE [LARGE SCALE GENOMIC DNA]</scope>
    <source>
        <strain evidence="7 8">JCM 11201</strain>
    </source>
</reference>
<comment type="similarity">
    <text evidence="2">Belongs to the metallo-beta-lactamase superfamily.</text>
</comment>
<evidence type="ECO:0000313" key="7">
    <source>
        <dbReference type="EMBL" id="MFB9761412.1"/>
    </source>
</evidence>
<keyword evidence="8" id="KW-1185">Reference proteome</keyword>
<evidence type="ECO:0000256" key="3">
    <source>
        <dbReference type="ARBA" id="ARBA00022723"/>
    </source>
</evidence>
<dbReference type="InterPro" id="IPR001279">
    <property type="entry name" value="Metallo-B-lactamas"/>
</dbReference>
<evidence type="ECO:0000256" key="5">
    <source>
        <dbReference type="ARBA" id="ARBA00022833"/>
    </source>
</evidence>
<dbReference type="PANTHER" id="PTHR42978">
    <property type="entry name" value="QUORUM-QUENCHING LACTONASE YTNP-RELATED-RELATED"/>
    <property type="match status" value="1"/>
</dbReference>
<evidence type="ECO:0000256" key="2">
    <source>
        <dbReference type="ARBA" id="ARBA00007749"/>
    </source>
</evidence>
<evidence type="ECO:0000313" key="8">
    <source>
        <dbReference type="Proteomes" id="UP001589609"/>
    </source>
</evidence>
<sequence length="283" mass="31932">MGITRLKLYECGYCTHPERIAYAKGGWKQVKFPAIAALLHHDKYGYILFDTGYARHFMEATKGFPYSIYAKLTPVFFQEQQSIKNQLLQDGISPDEIHYIILSHFHGDHTAGLKDFPDATILTFQKAYADIQGISKFAALRKGCLLDTLPSNIEDRMKLLDQQASVELPPQFSPFTAGYDVWGDGTVFAVDVTGHAIGQLGIFVTLTSGKQIFLCADAVWLSKTYQNLIYPSAIANILTADVVSYQKNIMKLHHLAKQNSELEILPTHCEYTWRQIQEGIVYE</sequence>
<keyword evidence="3" id="KW-0479">Metal-binding</keyword>